<evidence type="ECO:0000313" key="2">
    <source>
        <dbReference type="Proteomes" id="UP001271007"/>
    </source>
</evidence>
<dbReference type="Proteomes" id="UP001271007">
    <property type="component" value="Unassembled WGS sequence"/>
</dbReference>
<keyword evidence="2" id="KW-1185">Reference proteome</keyword>
<accession>A0AAJ0DB03</accession>
<comment type="caution">
    <text evidence="1">The sequence shown here is derived from an EMBL/GenBank/DDBJ whole genome shotgun (WGS) entry which is preliminary data.</text>
</comment>
<reference evidence="1" key="1">
    <citation type="submission" date="2023-04" db="EMBL/GenBank/DDBJ databases">
        <title>Black Yeasts Isolated from many extreme environments.</title>
        <authorList>
            <person name="Coleine C."/>
            <person name="Stajich J.E."/>
            <person name="Selbmann L."/>
        </authorList>
    </citation>
    <scope>NUCLEOTIDE SEQUENCE</scope>
    <source>
        <strain evidence="1">CCFEE 5312</strain>
    </source>
</reference>
<proteinExistence type="predicted"/>
<organism evidence="1 2">
    <name type="scientific">Extremus antarcticus</name>
    <dbReference type="NCBI Taxonomy" id="702011"/>
    <lineage>
        <taxon>Eukaryota</taxon>
        <taxon>Fungi</taxon>
        <taxon>Dikarya</taxon>
        <taxon>Ascomycota</taxon>
        <taxon>Pezizomycotina</taxon>
        <taxon>Dothideomycetes</taxon>
        <taxon>Dothideomycetidae</taxon>
        <taxon>Mycosphaerellales</taxon>
        <taxon>Extremaceae</taxon>
        <taxon>Extremus</taxon>
    </lineage>
</organism>
<sequence>MTVPRRILDRVKLVELSVSVGGDLSSYDDGCYTRWPEYYRELTDTLGSCRKTIVCMIDKLPALTSLNIRLDIVLSGDCGDDAWEDFHPSSGRTDPFDMLREEIKALAGVNKLATLGVYQGDGNERKCEWVGWDCKGGWRAPVAEELLS</sequence>
<gene>
    <name evidence="1" type="ORF">LTR09_011945</name>
</gene>
<evidence type="ECO:0000313" key="1">
    <source>
        <dbReference type="EMBL" id="KAK3046597.1"/>
    </source>
</evidence>
<protein>
    <submittedName>
        <fullName evidence="1">Uncharacterized protein</fullName>
    </submittedName>
</protein>
<dbReference type="AlphaFoldDB" id="A0AAJ0DB03"/>
<dbReference type="EMBL" id="JAWDJX010000086">
    <property type="protein sequence ID" value="KAK3046597.1"/>
    <property type="molecule type" value="Genomic_DNA"/>
</dbReference>
<name>A0AAJ0DB03_9PEZI</name>